<evidence type="ECO:0000256" key="13">
    <source>
        <dbReference type="ARBA" id="ARBA00022679"/>
    </source>
</evidence>
<keyword evidence="17 22" id="KW-0472">Membrane</keyword>
<sequence length="808" mass="90927">MGFDYALVHLKYTIPPAVGLTWLYRPFFTKLDVYKVVYLILVAVLSTIPWDSYLIRTGIWSYPAHVIVGPKLLDIPLEEVFFFVVQTYNTSILYLLLSKPTFQPVYLSPERGASGHRWRYTKFVGQIFFLGVIAWGWRCIKDDSKGTYTGLILIWAGPFLLLLWSLAYQFILALPLTNTAAPIILPTLYLWIVDTLALRRGTWVINTGTKYGVHLWDGLEIEEALFFLVTNSLIVFGQLAFDNALAVLYTFPALFSKPSLLPSPMVLMRALLTSCSKYDDARLVGLSEAVHRLKRKSRSFYLASATFPGPLRADLLLLYSFCRVADDLVDNASSADEAKDWIAKLRKFLNNTYSDSASKPIIQAQVREDFPAGTQSALLQLPAAKLSHQPLEDLLRGFEMDLAFDKEPLVKTTEDLRLYSERVAGTVAQMCIELIFNWYPSALPVEEQRTIVAAGNGMGVALQYVNIARDIEVDAKIGRVYLPLKWLAEVGLSYDEVLKKPDHTQIEALRKRLLKDAFSLYEEARDAIERLPIEARGPIRVAVESYMEIGRVLGQDNFKVKAGRATVPKSRRIMRTMYQNRLLDPTGASLVSTSRKKKGGPRIVNRSAKGNYKKLLWFKQPFPDNYTDETTFLDHLQRNPRLQPYEFWSLMGDATVIVQHLATVIIFACCFVAIIHDRVSPVAIVGWATLCTVLAWFLWDHWMGQEFATVSNVASTPTLNTDKAGLQPSSALSGRAQQRLATAKSALLIYAALLGLSPILKSLTRSTTSDSIWALSTWLLMMNVAFFDYSGGTGAQYENHSPFEYTCG</sequence>
<keyword evidence="19" id="KW-0511">Multifunctional enzyme</keyword>
<feature type="transmembrane region" description="Helical" evidence="22">
    <location>
        <begin position="36"/>
        <end position="55"/>
    </location>
</feature>
<feature type="transmembrane region" description="Helical" evidence="22">
    <location>
        <begin position="6"/>
        <end position="24"/>
    </location>
</feature>
<evidence type="ECO:0000256" key="17">
    <source>
        <dbReference type="ARBA" id="ARBA00023136"/>
    </source>
</evidence>
<reference evidence="23" key="2">
    <citation type="submission" date="2020-08" db="EMBL/GenBank/DDBJ databases">
        <title>Draft Genome Sequence of Cumin Blight Pathogen Alternaria burnsii.</title>
        <authorList>
            <person name="Feng Z."/>
        </authorList>
    </citation>
    <scope>NUCLEOTIDE SEQUENCE</scope>
    <source>
        <strain evidence="23">CBS107.38</strain>
    </source>
</reference>
<dbReference type="SFLD" id="SFLDG01212">
    <property type="entry name" value="Phytoene_synthase_like"/>
    <property type="match status" value="1"/>
</dbReference>
<dbReference type="PANTHER" id="PTHR31480">
    <property type="entry name" value="BIFUNCTIONAL LYCOPENE CYCLASE/PHYTOENE SYNTHASE"/>
    <property type="match status" value="1"/>
</dbReference>
<comment type="similarity">
    <text evidence="7">Belongs to the PIGC family.</text>
</comment>
<evidence type="ECO:0000256" key="9">
    <source>
        <dbReference type="ARBA" id="ARBA00012242"/>
    </source>
</evidence>
<comment type="catalytic activity">
    <reaction evidence="1">
        <text>2 (2E,6E,10E)-geranylgeranyl diphosphate = 15-cis-phytoene + 2 diphosphate</text>
        <dbReference type="Rhea" id="RHEA:34475"/>
        <dbReference type="ChEBI" id="CHEBI:27787"/>
        <dbReference type="ChEBI" id="CHEBI:33019"/>
        <dbReference type="ChEBI" id="CHEBI:58756"/>
        <dbReference type="EC" id="2.5.1.32"/>
    </reaction>
</comment>
<evidence type="ECO:0000256" key="18">
    <source>
        <dbReference type="ARBA" id="ARBA00023235"/>
    </source>
</evidence>
<evidence type="ECO:0000313" key="23">
    <source>
        <dbReference type="EMBL" id="KAF7677413.1"/>
    </source>
</evidence>
<evidence type="ECO:0000256" key="14">
    <source>
        <dbReference type="ARBA" id="ARBA00022692"/>
    </source>
</evidence>
<evidence type="ECO:0000256" key="5">
    <source>
        <dbReference type="ARBA" id="ARBA00005172"/>
    </source>
</evidence>
<evidence type="ECO:0000256" key="7">
    <source>
        <dbReference type="ARBA" id="ARBA00008321"/>
    </source>
</evidence>
<dbReference type="Proteomes" id="UP000596902">
    <property type="component" value="Unassembled WGS sequence"/>
</dbReference>
<keyword evidence="24" id="KW-1185">Reference proteome</keyword>
<evidence type="ECO:0000256" key="21">
    <source>
        <dbReference type="ARBA" id="ARBA00029335"/>
    </source>
</evidence>
<reference evidence="23" key="1">
    <citation type="submission" date="2020-01" db="EMBL/GenBank/DDBJ databases">
        <authorList>
            <person name="Feng Z.H.Z."/>
        </authorList>
    </citation>
    <scope>NUCLEOTIDE SEQUENCE</scope>
    <source>
        <strain evidence="23">CBS107.38</strain>
    </source>
</reference>
<evidence type="ECO:0000256" key="20">
    <source>
        <dbReference type="ARBA" id="ARBA00029313"/>
    </source>
</evidence>
<feature type="transmembrane region" description="Helical" evidence="22">
    <location>
        <begin position="681"/>
        <end position="699"/>
    </location>
</feature>
<accession>A0A8H7B4P3</accession>
<dbReference type="InterPro" id="IPR002060">
    <property type="entry name" value="Squ/phyt_synthse"/>
</dbReference>
<evidence type="ECO:0000256" key="4">
    <source>
        <dbReference type="ARBA" id="ARBA00005089"/>
    </source>
</evidence>
<name>A0A8H7B4P3_9PLEO</name>
<dbReference type="GeneID" id="62202497"/>
<dbReference type="SFLD" id="SFLDG01018">
    <property type="entry name" value="Squalene/Phytoene_Synthase_Lik"/>
    <property type="match status" value="1"/>
</dbReference>
<feature type="transmembrane region" description="Helical" evidence="22">
    <location>
        <begin position="80"/>
        <end position="97"/>
    </location>
</feature>
<evidence type="ECO:0000256" key="1">
    <source>
        <dbReference type="ARBA" id="ARBA00001805"/>
    </source>
</evidence>
<feature type="transmembrane region" description="Helical" evidence="22">
    <location>
        <begin position="647"/>
        <end position="675"/>
    </location>
</feature>
<comment type="pathway">
    <text evidence="4">Carotenoid biosynthesis; beta-carotene biosynthesis.</text>
</comment>
<dbReference type="EC" id="5.5.1.19" evidence="9"/>
<feature type="transmembrane region" description="Helical" evidence="22">
    <location>
        <begin position="118"/>
        <end position="137"/>
    </location>
</feature>
<evidence type="ECO:0000256" key="2">
    <source>
        <dbReference type="ARBA" id="ARBA00004141"/>
    </source>
</evidence>
<feature type="transmembrane region" description="Helical" evidence="22">
    <location>
        <begin position="149"/>
        <end position="171"/>
    </location>
</feature>
<comment type="pathway">
    <text evidence="5">Carotenoid biosynthesis; phytoene biosynthesis; all-trans-phytoene from geranylgeranyl diphosphate: step 1/1.</text>
</comment>
<gene>
    <name evidence="23" type="ORF">GT037_004272</name>
</gene>
<evidence type="ECO:0000256" key="11">
    <source>
        <dbReference type="ARBA" id="ARBA00018909"/>
    </source>
</evidence>
<dbReference type="UniPathway" id="UPA00799">
    <property type="reaction ID" value="UER00773"/>
</dbReference>
<dbReference type="InterPro" id="IPR019845">
    <property type="entry name" value="Squalene/phytoene_synthase_CS"/>
</dbReference>
<evidence type="ECO:0000256" key="12">
    <source>
        <dbReference type="ARBA" id="ARBA00022502"/>
    </source>
</evidence>
<dbReference type="Pfam" id="PF00494">
    <property type="entry name" value="SQS_PSY"/>
    <property type="match status" value="1"/>
</dbReference>
<dbReference type="GO" id="GO:0006506">
    <property type="term" value="P:GPI anchor biosynthetic process"/>
    <property type="evidence" value="ECO:0007669"/>
    <property type="project" value="UniProtKB-UniPathway"/>
</dbReference>
<dbReference type="GO" id="GO:0016117">
    <property type="term" value="P:carotenoid biosynthetic process"/>
    <property type="evidence" value="ECO:0007669"/>
    <property type="project" value="UniProtKB-KW"/>
</dbReference>
<dbReference type="InterPro" id="IPR033904">
    <property type="entry name" value="Trans_IPPS_HH"/>
</dbReference>
<dbReference type="GO" id="GO:0051996">
    <property type="term" value="F:squalene synthase [NAD(P)H] activity"/>
    <property type="evidence" value="ECO:0007669"/>
    <property type="project" value="InterPro"/>
</dbReference>
<dbReference type="Gene3D" id="1.10.600.10">
    <property type="entry name" value="Farnesyl Diphosphate Synthase"/>
    <property type="match status" value="1"/>
</dbReference>
<keyword evidence="14 22" id="KW-0812">Transmembrane</keyword>
<keyword evidence="16 22" id="KW-1133">Transmembrane helix</keyword>
<dbReference type="GO" id="GO:0004311">
    <property type="term" value="F:geranylgeranyl diphosphate synthase activity"/>
    <property type="evidence" value="ECO:0007669"/>
    <property type="project" value="InterPro"/>
</dbReference>
<evidence type="ECO:0000256" key="15">
    <source>
        <dbReference type="ARBA" id="ARBA00022746"/>
    </source>
</evidence>
<keyword evidence="13" id="KW-0808">Transferase</keyword>
<dbReference type="InterPro" id="IPR009450">
    <property type="entry name" value="Plno_GlcNAc_GPI2"/>
</dbReference>
<evidence type="ECO:0000256" key="8">
    <source>
        <dbReference type="ARBA" id="ARBA00008406"/>
    </source>
</evidence>
<dbReference type="SFLD" id="SFLDS00005">
    <property type="entry name" value="Isoprenoid_Synthase_Type_I"/>
    <property type="match status" value="1"/>
</dbReference>
<dbReference type="PROSITE" id="PS01045">
    <property type="entry name" value="SQUALEN_PHYTOEN_SYN_2"/>
    <property type="match status" value="1"/>
</dbReference>
<dbReference type="GO" id="GO:0016020">
    <property type="term" value="C:membrane"/>
    <property type="evidence" value="ECO:0007669"/>
    <property type="project" value="UniProtKB-SubCell"/>
</dbReference>
<comment type="subcellular location">
    <subcellularLocation>
        <location evidence="2">Membrane</location>
        <topology evidence="2">Multi-pass membrane protein</topology>
    </subcellularLocation>
</comment>
<dbReference type="EMBL" id="JAAABM010000005">
    <property type="protein sequence ID" value="KAF7677413.1"/>
    <property type="molecule type" value="Genomic_DNA"/>
</dbReference>
<dbReference type="NCBIfam" id="TIGR03462">
    <property type="entry name" value="CarR_dom_SF"/>
    <property type="match status" value="2"/>
</dbReference>
<comment type="pathway">
    <text evidence="3">Glycolipid biosynthesis; glycosylphosphatidylinositol-anchor biosynthesis.</text>
</comment>
<keyword evidence="12" id="KW-0337">GPI-anchor biosynthesis</keyword>
<keyword evidence="18" id="KW-0413">Isomerase</keyword>
<dbReference type="UniPathway" id="UPA00802"/>
<organism evidence="23 24">
    <name type="scientific">Alternaria burnsii</name>
    <dbReference type="NCBI Taxonomy" id="1187904"/>
    <lineage>
        <taxon>Eukaryota</taxon>
        <taxon>Fungi</taxon>
        <taxon>Dikarya</taxon>
        <taxon>Ascomycota</taxon>
        <taxon>Pezizomycotina</taxon>
        <taxon>Dothideomycetes</taxon>
        <taxon>Pleosporomycetidae</taxon>
        <taxon>Pleosporales</taxon>
        <taxon>Pleosporineae</taxon>
        <taxon>Pleosporaceae</taxon>
        <taxon>Alternaria</taxon>
        <taxon>Alternaria sect. Alternaria</taxon>
    </lineage>
</organism>
<evidence type="ECO:0000256" key="6">
    <source>
        <dbReference type="ARBA" id="ARBA00008247"/>
    </source>
</evidence>
<dbReference type="RefSeq" id="XP_038787591.1">
    <property type="nucleotide sequence ID" value="XM_038929319.1"/>
</dbReference>
<comment type="similarity">
    <text evidence="8">In the C-terminal section; belongs to the phytoene/squalene synthase family.</text>
</comment>
<comment type="similarity">
    <text evidence="6">In the N-terminal section; belongs to the lycopene beta-cyclase family.</text>
</comment>
<evidence type="ECO:0000256" key="16">
    <source>
        <dbReference type="ARBA" id="ARBA00022989"/>
    </source>
</evidence>
<dbReference type="UniPathway" id="UPA00196"/>
<evidence type="ECO:0000256" key="3">
    <source>
        <dbReference type="ARBA" id="ARBA00004687"/>
    </source>
</evidence>
<evidence type="ECO:0000313" key="24">
    <source>
        <dbReference type="Proteomes" id="UP000596902"/>
    </source>
</evidence>
<dbReference type="GO" id="GO:0045436">
    <property type="term" value="F:lycopene beta cyclase activity"/>
    <property type="evidence" value="ECO:0007669"/>
    <property type="project" value="UniProtKB-ARBA"/>
</dbReference>
<dbReference type="EC" id="2.5.1.32" evidence="10"/>
<keyword evidence="15" id="KW-0125">Carotenoid biosynthesis</keyword>
<dbReference type="InterPro" id="IPR017825">
    <property type="entry name" value="Lycopene_cyclase_dom"/>
</dbReference>
<evidence type="ECO:0000256" key="19">
    <source>
        <dbReference type="ARBA" id="ARBA00023268"/>
    </source>
</evidence>
<dbReference type="Pfam" id="PF06432">
    <property type="entry name" value="GPI2"/>
    <property type="match status" value="1"/>
</dbReference>
<evidence type="ECO:0000256" key="10">
    <source>
        <dbReference type="ARBA" id="ARBA00012396"/>
    </source>
</evidence>
<dbReference type="AlphaFoldDB" id="A0A8H7B4P3"/>
<comment type="catalytic activity">
    <reaction evidence="20">
        <text>gamma-carotene = all-trans-beta-carotene</text>
        <dbReference type="Rhea" id="RHEA:32239"/>
        <dbReference type="ChEBI" id="CHEBI:17579"/>
        <dbReference type="ChEBI" id="CHEBI:27740"/>
        <dbReference type="EC" id="5.5.1.19"/>
    </reaction>
</comment>
<dbReference type="SUPFAM" id="SSF48576">
    <property type="entry name" value="Terpenoid synthases"/>
    <property type="match status" value="1"/>
</dbReference>
<dbReference type="InterPro" id="IPR044843">
    <property type="entry name" value="Trans_IPPS_bact-type"/>
</dbReference>
<proteinExistence type="inferred from homology"/>
<protein>
    <recommendedName>
        <fullName evidence="11">Bifunctional lycopene cyclase/phytoene synthase</fullName>
        <ecNumber evidence="10">2.5.1.32</ecNumber>
        <ecNumber evidence="9">5.5.1.19</ecNumber>
    </recommendedName>
</protein>
<dbReference type="InterPro" id="IPR008949">
    <property type="entry name" value="Isoprenoid_synthase_dom_sf"/>
</dbReference>
<comment type="caution">
    <text evidence="23">The sequence shown here is derived from an EMBL/GenBank/DDBJ whole genome shotgun (WGS) entry which is preliminary data.</text>
</comment>
<comment type="catalytic activity">
    <reaction evidence="21">
        <text>all-trans-lycopene = gamma-carotene</text>
        <dbReference type="Rhea" id="RHEA:32219"/>
        <dbReference type="ChEBI" id="CHEBI:15948"/>
        <dbReference type="ChEBI" id="CHEBI:27740"/>
        <dbReference type="EC" id="5.5.1.19"/>
    </reaction>
</comment>
<dbReference type="CDD" id="cd00683">
    <property type="entry name" value="Trans_IPPS_HH"/>
    <property type="match status" value="1"/>
</dbReference>
<dbReference type="GO" id="GO:0016872">
    <property type="term" value="F:intramolecular lyase activity"/>
    <property type="evidence" value="ECO:0007669"/>
    <property type="project" value="InterPro"/>
</dbReference>
<evidence type="ECO:0000256" key="22">
    <source>
        <dbReference type="SAM" id="Phobius"/>
    </source>
</evidence>